<dbReference type="Proteomes" id="UP000006565">
    <property type="component" value="Chromosome"/>
</dbReference>
<keyword evidence="2" id="KW-1185">Reference proteome</keyword>
<dbReference type="AlphaFoldDB" id="E1RJ38"/>
<evidence type="ECO:0000313" key="2">
    <source>
        <dbReference type="Proteomes" id="UP000006565"/>
    </source>
</evidence>
<evidence type="ECO:0008006" key="3">
    <source>
        <dbReference type="Google" id="ProtNLM"/>
    </source>
</evidence>
<evidence type="ECO:0000313" key="1">
    <source>
        <dbReference type="EMBL" id="ADN36708.1"/>
    </source>
</evidence>
<proteinExistence type="predicted"/>
<dbReference type="KEGG" id="mpi:Mpet_1957"/>
<sequence>MRTVEISDSIYNEIMSRRKGRESISKTIERELKPIEKCAAVKELEKLMKEPRYKLSDVEKELGI</sequence>
<protein>
    <recommendedName>
        <fullName evidence="3">Antitoxin</fullName>
    </recommendedName>
</protein>
<dbReference type="GeneID" id="9744434"/>
<accession>E1RJ38</accession>
<name>E1RJ38_METP4</name>
<organism evidence="1 2">
    <name type="scientific">Methanolacinia petrolearia (strain DSM 11571 / OCM 486 / SEBR 4847)</name>
    <name type="common">Methanoplanus petrolearius</name>
    <dbReference type="NCBI Taxonomy" id="679926"/>
    <lineage>
        <taxon>Archaea</taxon>
        <taxon>Methanobacteriati</taxon>
        <taxon>Methanobacteriota</taxon>
        <taxon>Stenosarchaea group</taxon>
        <taxon>Methanomicrobia</taxon>
        <taxon>Methanomicrobiales</taxon>
        <taxon>Methanomicrobiaceae</taxon>
        <taxon>Methanolacinia</taxon>
    </lineage>
</organism>
<dbReference type="RefSeq" id="WP_013329885.1">
    <property type="nucleotide sequence ID" value="NC_014507.1"/>
</dbReference>
<gene>
    <name evidence="1" type="ordered locus">Mpet_1957</name>
</gene>
<dbReference type="OrthoDB" id="110275at2157"/>
<reference evidence="1 2" key="1">
    <citation type="journal article" date="2010" name="Stand. Genomic Sci.">
        <title>Complete genome sequence of Methanoplanus petrolearius type strain (SEBR 4847).</title>
        <authorList>
            <person name="Brambilla E."/>
            <person name="Djao O.D."/>
            <person name="Daligault H."/>
            <person name="Lapidus A."/>
            <person name="Lucas S."/>
            <person name="Hammon N."/>
            <person name="Nolan M."/>
            <person name="Tice H."/>
            <person name="Cheng J.F."/>
            <person name="Han C."/>
            <person name="Tapia R."/>
            <person name="Goodwin L."/>
            <person name="Pitluck S."/>
            <person name="Liolios K."/>
            <person name="Ivanova N."/>
            <person name="Mavromatis K."/>
            <person name="Mikhailova N."/>
            <person name="Pati A."/>
            <person name="Chen A."/>
            <person name="Palaniappan K."/>
            <person name="Land M."/>
            <person name="Hauser L."/>
            <person name="Chang Y.J."/>
            <person name="Jeffries C.D."/>
            <person name="Rohde M."/>
            <person name="Spring S."/>
            <person name="Sikorski J."/>
            <person name="Goker M."/>
            <person name="Woyke T."/>
            <person name="Bristow J."/>
            <person name="Eisen J.A."/>
            <person name="Markowitz V."/>
            <person name="Hugenholtz P."/>
            <person name="Kyrpides N.C."/>
            <person name="Klenk H.P."/>
        </authorList>
    </citation>
    <scope>NUCLEOTIDE SEQUENCE [LARGE SCALE GENOMIC DNA]</scope>
    <source>
        <strain evidence="2">DSM 11571 / OCM 486 / SEBR 4847</strain>
    </source>
</reference>
<dbReference type="HOGENOM" id="CLU_208225_0_0_2"/>
<dbReference type="EMBL" id="CP002117">
    <property type="protein sequence ID" value="ADN36708.1"/>
    <property type="molecule type" value="Genomic_DNA"/>
</dbReference>